<dbReference type="AlphaFoldDB" id="A0A1M6T0L8"/>
<dbReference type="Gene3D" id="3.20.20.80">
    <property type="entry name" value="Glycosidases"/>
    <property type="match status" value="1"/>
</dbReference>
<name>A0A1M6T0L8_PSETH</name>
<gene>
    <name evidence="1" type="ORF">SAMN05443637_10779</name>
</gene>
<evidence type="ECO:0008006" key="3">
    <source>
        <dbReference type="Google" id="ProtNLM"/>
    </source>
</evidence>
<evidence type="ECO:0000313" key="1">
    <source>
        <dbReference type="EMBL" id="SHK50523.1"/>
    </source>
</evidence>
<dbReference type="InterPro" id="IPR017853">
    <property type="entry name" value="GH"/>
</dbReference>
<keyword evidence="2" id="KW-1185">Reference proteome</keyword>
<organism evidence="1 2">
    <name type="scientific">Pseudonocardia thermophila</name>
    <dbReference type="NCBI Taxonomy" id="1848"/>
    <lineage>
        <taxon>Bacteria</taxon>
        <taxon>Bacillati</taxon>
        <taxon>Actinomycetota</taxon>
        <taxon>Actinomycetes</taxon>
        <taxon>Pseudonocardiales</taxon>
        <taxon>Pseudonocardiaceae</taxon>
        <taxon>Pseudonocardia</taxon>
    </lineage>
</organism>
<proteinExistence type="predicted"/>
<reference evidence="1 2" key="1">
    <citation type="submission" date="2016-11" db="EMBL/GenBank/DDBJ databases">
        <authorList>
            <person name="Jaros S."/>
            <person name="Januszkiewicz K."/>
            <person name="Wedrychowicz H."/>
        </authorList>
    </citation>
    <scope>NUCLEOTIDE SEQUENCE [LARGE SCALE GENOMIC DNA]</scope>
    <source>
        <strain evidence="1 2">DSM 43832</strain>
    </source>
</reference>
<evidence type="ECO:0000313" key="2">
    <source>
        <dbReference type="Proteomes" id="UP000184363"/>
    </source>
</evidence>
<sequence>MRARGIAYDTGFVVHGHTSRERFDPAVVRRELEIIRDDLHCTAVQIVGGDPDRLELAARTAAELGLEVWFSPYPLELEPAEILALLRDCAERAERLRRDGAEIVFVTGVELSVMNRGFLDGESTEERVALLLSDPQRRAAAVRELGGRMNAFLRDAVDVVREHFAGPLTYAAIQFEQVDWTPFDFVTYELIRSAEVADRFREGVRVLAAGPKPLAITGFGTASYRGAGDRGGRVLEVVELDPATHRPIRLTDVHERDEAGQAAYLTELLEIFETEGVDSAFVYLFAQHGYPYRPDGDPRDDLDLASLGVVRLLDGEAGTTYPGTEWEPKPAFGAVAEAYGRRLSPSAHPRSPR</sequence>
<dbReference type="SUPFAM" id="SSF51445">
    <property type="entry name" value="(Trans)glycosidases"/>
    <property type="match status" value="1"/>
</dbReference>
<dbReference type="STRING" id="1848.SAMN05443637_10779"/>
<dbReference type="RefSeq" id="WP_200803857.1">
    <property type="nucleotide sequence ID" value="NZ_CALGVN010000045.1"/>
</dbReference>
<dbReference type="EMBL" id="FRAP01000007">
    <property type="protein sequence ID" value="SHK50523.1"/>
    <property type="molecule type" value="Genomic_DNA"/>
</dbReference>
<dbReference type="Proteomes" id="UP000184363">
    <property type="component" value="Unassembled WGS sequence"/>
</dbReference>
<accession>A0A1M6T0L8</accession>
<protein>
    <recommendedName>
        <fullName evidence="3">Abortive infection protein</fullName>
    </recommendedName>
</protein>